<dbReference type="Gene3D" id="1.10.3860.10">
    <property type="entry name" value="Sodium:dicarboxylate symporter"/>
    <property type="match status" value="1"/>
</dbReference>
<dbReference type="Pfam" id="PF00375">
    <property type="entry name" value="SDF"/>
    <property type="match status" value="1"/>
</dbReference>
<evidence type="ECO:0000313" key="9">
    <source>
        <dbReference type="EMBL" id="GJJ75236.1"/>
    </source>
</evidence>
<dbReference type="SUPFAM" id="SSF118215">
    <property type="entry name" value="Proton glutamate symport protein"/>
    <property type="match status" value="1"/>
</dbReference>
<evidence type="ECO:0000256" key="6">
    <source>
        <dbReference type="ARBA" id="ARBA00023136"/>
    </source>
</evidence>
<evidence type="ECO:0000313" key="10">
    <source>
        <dbReference type="Proteomes" id="UP000827284"/>
    </source>
</evidence>
<keyword evidence="10" id="KW-1185">Reference proteome</keyword>
<keyword evidence="4 7" id="KW-0812">Transmembrane</keyword>
<comment type="caution">
    <text evidence="9">The sequence shown here is derived from an EMBL/GenBank/DDBJ whole genome shotgun (WGS) entry which is preliminary data.</text>
</comment>
<dbReference type="InterPro" id="IPR001991">
    <property type="entry name" value="Na-dicarboxylate_symporter"/>
</dbReference>
<protein>
    <recommendedName>
        <fullName evidence="7">Amino acid transporter</fullName>
    </recommendedName>
</protein>
<name>A0A9P3LYA9_9FUNG</name>
<dbReference type="OrthoDB" id="5877963at2759"/>
<dbReference type="PRINTS" id="PR00173">
    <property type="entry name" value="EDTRNSPORT"/>
</dbReference>
<dbReference type="InterPro" id="IPR036458">
    <property type="entry name" value="Na:dicarbo_symporter_sf"/>
</dbReference>
<feature type="transmembrane region" description="Helical" evidence="7">
    <location>
        <begin position="219"/>
        <end position="241"/>
    </location>
</feature>
<keyword evidence="5 7" id="KW-1133">Transmembrane helix</keyword>
<feature type="transmembrane region" description="Helical" evidence="7">
    <location>
        <begin position="181"/>
        <end position="199"/>
    </location>
</feature>
<feature type="region of interest" description="Disordered" evidence="8">
    <location>
        <begin position="498"/>
        <end position="523"/>
    </location>
</feature>
<reference evidence="9" key="2">
    <citation type="journal article" date="2022" name="Microbiol. Resour. Announc.">
        <title>Whole-Genome Sequence of Entomortierella parvispora E1425, a Mucoromycotan Fungus Associated with Burkholderiaceae-Related Endosymbiotic Bacteria.</title>
        <authorList>
            <person name="Herlambang A."/>
            <person name="Guo Y."/>
            <person name="Takashima Y."/>
            <person name="Narisawa K."/>
            <person name="Ohta H."/>
            <person name="Nishizawa T."/>
        </authorList>
    </citation>
    <scope>NUCLEOTIDE SEQUENCE</scope>
    <source>
        <strain evidence="9">E1425</strain>
    </source>
</reference>
<evidence type="ECO:0000256" key="3">
    <source>
        <dbReference type="ARBA" id="ARBA00022475"/>
    </source>
</evidence>
<evidence type="ECO:0000256" key="4">
    <source>
        <dbReference type="ARBA" id="ARBA00022692"/>
    </source>
</evidence>
<comment type="subcellular location">
    <subcellularLocation>
        <location evidence="1">Cell membrane</location>
        <topology evidence="1">Multi-pass membrane protein</topology>
    </subcellularLocation>
    <subcellularLocation>
        <location evidence="7">Membrane</location>
        <topology evidence="7">Multi-pass membrane protein</topology>
    </subcellularLocation>
</comment>
<evidence type="ECO:0000256" key="8">
    <source>
        <dbReference type="SAM" id="MobiDB-lite"/>
    </source>
</evidence>
<comment type="similarity">
    <text evidence="7">Belongs to the dicarboxylate/amino acid:cation symporter (DAACS) (TC 2.A.23) family.</text>
</comment>
<reference evidence="9" key="1">
    <citation type="submission" date="2021-11" db="EMBL/GenBank/DDBJ databases">
        <authorList>
            <person name="Herlambang A."/>
            <person name="Guo Y."/>
            <person name="Takashima Y."/>
            <person name="Nishizawa T."/>
        </authorList>
    </citation>
    <scope>NUCLEOTIDE SEQUENCE</scope>
    <source>
        <strain evidence="9">E1425</strain>
    </source>
</reference>
<organism evidence="9 10">
    <name type="scientific">Entomortierella parvispora</name>
    <dbReference type="NCBI Taxonomy" id="205924"/>
    <lineage>
        <taxon>Eukaryota</taxon>
        <taxon>Fungi</taxon>
        <taxon>Fungi incertae sedis</taxon>
        <taxon>Mucoromycota</taxon>
        <taxon>Mortierellomycotina</taxon>
        <taxon>Mortierellomycetes</taxon>
        <taxon>Mortierellales</taxon>
        <taxon>Mortierellaceae</taxon>
        <taxon>Entomortierella</taxon>
    </lineage>
</organism>
<evidence type="ECO:0000256" key="1">
    <source>
        <dbReference type="ARBA" id="ARBA00004651"/>
    </source>
</evidence>
<dbReference type="EMBL" id="BQFW01000010">
    <property type="protein sequence ID" value="GJJ75236.1"/>
    <property type="molecule type" value="Genomic_DNA"/>
</dbReference>
<accession>A0A9P3LYA9</accession>
<keyword evidence="7" id="KW-0769">Symport</keyword>
<feature type="compositionally biased region" description="Polar residues" evidence="8">
    <location>
        <begin position="498"/>
        <end position="513"/>
    </location>
</feature>
<feature type="transmembrane region" description="Helical" evidence="7">
    <location>
        <begin position="113"/>
        <end position="136"/>
    </location>
</feature>
<evidence type="ECO:0000256" key="5">
    <source>
        <dbReference type="ARBA" id="ARBA00022989"/>
    </source>
</evidence>
<dbReference type="AlphaFoldDB" id="A0A9P3LYA9"/>
<keyword evidence="2 7" id="KW-0813">Transport</keyword>
<sequence length="523" mass="56413">MNTHGQVDAYADEHLKTLQERGKVASFFYTLFRPLGIMLTFLRRRTNITIWIVVAMISGILFGQFAPKAAVTLAPLGRVFIRMIQCVVGPLIFSTLVVGIAGHGDDLVRVGRLALKSIVYFEVVTTFALIIGLLSVNLTKPGHGFSMVDLDAPENSGKPITWVTEMESIVPQSFFEALADHAAVLAIVFCAIMFSVAIMRADAQSKKVMLAFNSSLSLIMFKVVELIMNYAPFGIGFALAATVGEHGLKAVAVAGRLVGTLYGTLIVFALLIFLPIILLCRLPLRDFFKAVSQPFIMAFATASSESALPKAMENMIEFGCPPEIVAFVIPTGYSFNLDGSTLYLALAAMFCAQVAGVTKTLGEQIVIMVTLMLSSKGVAAVPRASFIVLTATLANANIPLQPLSLIMGVDAFMDMARTSINVLGNMTACAVIAKWEGEFRNEAWHARQAGLTADTLSMDEVEGQEYNATHHHSHGSPVVRDNTLGGLHAEKISIHSVHSTSSGFDGNHGTATHRQNHHGDQIV</sequence>
<dbReference type="GO" id="GO:0015293">
    <property type="term" value="F:symporter activity"/>
    <property type="evidence" value="ECO:0007669"/>
    <property type="project" value="UniProtKB-UniRule"/>
</dbReference>
<dbReference type="Proteomes" id="UP000827284">
    <property type="component" value="Unassembled WGS sequence"/>
</dbReference>
<keyword evidence="3" id="KW-1003">Cell membrane</keyword>
<proteinExistence type="inferred from homology"/>
<feature type="transmembrane region" description="Helical" evidence="7">
    <location>
        <begin position="49"/>
        <end position="67"/>
    </location>
</feature>
<dbReference type="PANTHER" id="PTHR42865:SF7">
    <property type="entry name" value="PROTON_GLUTAMATE-ASPARTATE SYMPORTER"/>
    <property type="match status" value="1"/>
</dbReference>
<dbReference type="PANTHER" id="PTHR42865">
    <property type="entry name" value="PROTON/GLUTAMATE-ASPARTATE SYMPORTER"/>
    <property type="match status" value="1"/>
</dbReference>
<dbReference type="GO" id="GO:0005886">
    <property type="term" value="C:plasma membrane"/>
    <property type="evidence" value="ECO:0007669"/>
    <property type="project" value="UniProtKB-SubCell"/>
</dbReference>
<gene>
    <name evidence="9" type="ORF">EMPS_07594</name>
</gene>
<feature type="transmembrane region" description="Helical" evidence="7">
    <location>
        <begin position="261"/>
        <end position="280"/>
    </location>
</feature>
<evidence type="ECO:0000256" key="2">
    <source>
        <dbReference type="ARBA" id="ARBA00022448"/>
    </source>
</evidence>
<keyword evidence="6 7" id="KW-0472">Membrane</keyword>
<feature type="transmembrane region" description="Helical" evidence="7">
    <location>
        <begin position="79"/>
        <end position="101"/>
    </location>
</feature>
<evidence type="ECO:0000256" key="7">
    <source>
        <dbReference type="RuleBase" id="RU361216"/>
    </source>
</evidence>